<dbReference type="Proteomes" id="UP000231569">
    <property type="component" value="Unassembled WGS sequence"/>
</dbReference>
<accession>A0A2M8KVJ9</accession>
<organism evidence="1 2">
    <name type="scientific">Candidatus Roizmanbacteria bacterium CG10_big_fil_rev_8_21_14_0_10_45_7</name>
    <dbReference type="NCBI Taxonomy" id="1974854"/>
    <lineage>
        <taxon>Bacteria</taxon>
        <taxon>Candidatus Roizmaniibacteriota</taxon>
    </lineage>
</organism>
<protein>
    <submittedName>
        <fullName evidence="1">Uncharacterized protein</fullName>
    </submittedName>
</protein>
<reference evidence="2" key="1">
    <citation type="submission" date="2017-09" db="EMBL/GenBank/DDBJ databases">
        <title>Depth-based differentiation of microbial function through sediment-hosted aquifers and enrichment of novel symbionts in the deep terrestrial subsurface.</title>
        <authorList>
            <person name="Probst A.J."/>
            <person name="Ladd B."/>
            <person name="Jarett J.K."/>
            <person name="Geller-Mcgrath D.E."/>
            <person name="Sieber C.M.K."/>
            <person name="Emerson J.B."/>
            <person name="Anantharaman K."/>
            <person name="Thomas B.C."/>
            <person name="Malmstrom R."/>
            <person name="Stieglmeier M."/>
            <person name="Klingl A."/>
            <person name="Woyke T."/>
            <person name="Ryan C.M."/>
            <person name="Banfield J.F."/>
        </authorList>
    </citation>
    <scope>NUCLEOTIDE SEQUENCE [LARGE SCALE GENOMIC DNA]</scope>
</reference>
<dbReference type="AlphaFoldDB" id="A0A2M8KVJ9"/>
<dbReference type="EMBL" id="PFEE01000013">
    <property type="protein sequence ID" value="PJE63929.1"/>
    <property type="molecule type" value="Genomic_DNA"/>
</dbReference>
<dbReference type="InterPro" id="IPR025101">
    <property type="entry name" value="DUF4012"/>
</dbReference>
<sequence>MIKLVALILTLFSFRSYLLGYDHPTSYLILLQNDAEMRANGGFFGSYAVATLDQGKLNLRFQDIYVPDGQLGPGHVNAPKPIDEAFGKGGLYLRDTDWDPDFVNASKTIRWFFDKGGEIKPDVMLTVSLTTIKNILHVIGPITIPDYDMILTEENIFNLLQAKIETDFFPGSTQKKDILTNVGQVFWTKIKYLALPTKIKVANILWDELLHKNILVNTINPQLQTKLEQNQIAGKLTFPSCQNGANECLLDVFLSVETNLGANKANCCTKTRTTHTIYPNSKTIKHDIKIVYINNSSHENPKLPSFFGGNYIDYVRLYIPKSAENLIVTASPTLPTTLAGYPKPYTDNSERLDVSDYFLFKVIGLFHITRAGTTSNIKISYDLPSNAKDYELHILKQNGMHVSTQEVRFKNKIATTELENDWVFSGKIDEY</sequence>
<evidence type="ECO:0000313" key="1">
    <source>
        <dbReference type="EMBL" id="PJE63929.1"/>
    </source>
</evidence>
<gene>
    <name evidence="1" type="ORF">COU89_00635</name>
</gene>
<proteinExistence type="predicted"/>
<evidence type="ECO:0000313" key="2">
    <source>
        <dbReference type="Proteomes" id="UP000231569"/>
    </source>
</evidence>
<comment type="caution">
    <text evidence="1">The sequence shown here is derived from an EMBL/GenBank/DDBJ whole genome shotgun (WGS) entry which is preliminary data.</text>
</comment>
<dbReference type="Pfam" id="PF13196">
    <property type="entry name" value="DUF4012"/>
    <property type="match status" value="1"/>
</dbReference>
<name>A0A2M8KVJ9_9BACT</name>